<evidence type="ECO:0000313" key="13">
    <source>
        <dbReference type="Proteomes" id="UP001632038"/>
    </source>
</evidence>
<evidence type="ECO:0000256" key="10">
    <source>
        <dbReference type="ARBA" id="ARBA00023134"/>
    </source>
</evidence>
<dbReference type="AlphaFoldDB" id="A0ABD3DRR7"/>
<evidence type="ECO:0000256" key="4">
    <source>
        <dbReference type="ARBA" id="ARBA00022448"/>
    </source>
</evidence>
<organism evidence="12 13">
    <name type="scientific">Castilleja foliolosa</name>
    <dbReference type="NCBI Taxonomy" id="1961234"/>
    <lineage>
        <taxon>Eukaryota</taxon>
        <taxon>Viridiplantae</taxon>
        <taxon>Streptophyta</taxon>
        <taxon>Embryophyta</taxon>
        <taxon>Tracheophyta</taxon>
        <taxon>Spermatophyta</taxon>
        <taxon>Magnoliopsida</taxon>
        <taxon>eudicotyledons</taxon>
        <taxon>Gunneridae</taxon>
        <taxon>Pentapetalae</taxon>
        <taxon>asterids</taxon>
        <taxon>lamiids</taxon>
        <taxon>Lamiales</taxon>
        <taxon>Orobanchaceae</taxon>
        <taxon>Pedicularideae</taxon>
        <taxon>Castillejinae</taxon>
        <taxon>Castilleja</taxon>
    </lineage>
</organism>
<sequence length="384" mass="43256">MLKDERLVRHQPTQYPTSEELSIGKIKFKAFDLGGHQIARRVWKDYYAKIMALIAYLMEFKGNYGPRLIIVPNDVLVNWKSELHNWLPTVSCIHYVGGKDQRAKLFSQVEFNPVMIRPYVVVLMASKGFYSGWKQAGLTGGSGFGFLAENGLKRSIKARKSIRNPLILKSTPKDKQTRSQGHKKFSLGSSGVHGRRRNSSRRTHGYPPPPPNQAPQSEITANRYVFAAATPYPPSQYPNPNAPPYYQYPGYYPPPPPAAMPMPLPNLGVPGNYSYARESGGFDNLSSKSKLPSSSSTAPLKIEEGEQLYGQPTDVEMEKLLEESVMCRTRAKRGCATHPRSIAERGRNRMFSRIAVNTLFLLSDVNDMKNRLERDVLEFSNSRK</sequence>
<gene>
    <name evidence="12" type="ORF">CASFOL_012264</name>
</gene>
<protein>
    <submittedName>
        <fullName evidence="12">Uncharacterized protein</fullName>
    </submittedName>
</protein>
<dbReference type="InterPro" id="IPR038718">
    <property type="entry name" value="SNF2-like_sf"/>
</dbReference>
<keyword evidence="10" id="KW-0342">GTP-binding</keyword>
<evidence type="ECO:0000256" key="3">
    <source>
        <dbReference type="ARBA" id="ARBA00007507"/>
    </source>
</evidence>
<evidence type="ECO:0000313" key="12">
    <source>
        <dbReference type="EMBL" id="KAL3644332.1"/>
    </source>
</evidence>
<dbReference type="Pfam" id="PF00025">
    <property type="entry name" value="Arf"/>
    <property type="match status" value="1"/>
</dbReference>
<reference evidence="13" key="1">
    <citation type="journal article" date="2024" name="IScience">
        <title>Strigolactones Initiate the Formation of Haustorium-like Structures in Castilleja.</title>
        <authorList>
            <person name="Buerger M."/>
            <person name="Peterson D."/>
            <person name="Chory J."/>
        </authorList>
    </citation>
    <scope>NUCLEOTIDE SEQUENCE [LARGE SCALE GENOMIC DNA]</scope>
</reference>
<comment type="caution">
    <text evidence="12">The sequence shown here is derived from an EMBL/GenBank/DDBJ whole genome shotgun (WGS) entry which is preliminary data.</text>
</comment>
<evidence type="ECO:0000256" key="8">
    <source>
        <dbReference type="ARBA" id="ARBA00022927"/>
    </source>
</evidence>
<keyword evidence="5" id="KW-0547">Nucleotide-binding</keyword>
<accession>A0ABD3DRR7</accession>
<dbReference type="PROSITE" id="PS51422">
    <property type="entry name" value="SAR1"/>
    <property type="match status" value="1"/>
</dbReference>
<proteinExistence type="inferred from homology"/>
<dbReference type="PRINTS" id="PR00328">
    <property type="entry name" value="SAR1GTPBP"/>
</dbReference>
<dbReference type="GO" id="GO:0005525">
    <property type="term" value="F:GTP binding"/>
    <property type="evidence" value="ECO:0007669"/>
    <property type="project" value="UniProtKB-KW"/>
</dbReference>
<keyword evidence="4" id="KW-0813">Transport</keyword>
<evidence type="ECO:0000256" key="6">
    <source>
        <dbReference type="ARBA" id="ARBA00022824"/>
    </source>
</evidence>
<name>A0ABD3DRR7_9LAMI</name>
<keyword evidence="13" id="KW-1185">Reference proteome</keyword>
<keyword evidence="8" id="KW-0653">Protein transport</keyword>
<dbReference type="Proteomes" id="UP001632038">
    <property type="component" value="Unassembled WGS sequence"/>
</dbReference>
<dbReference type="GO" id="GO:0016192">
    <property type="term" value="P:vesicle-mediated transport"/>
    <property type="evidence" value="ECO:0007669"/>
    <property type="project" value="UniProtKB-KW"/>
</dbReference>
<dbReference type="SUPFAM" id="SSF52540">
    <property type="entry name" value="P-loop containing nucleoside triphosphate hydrolases"/>
    <property type="match status" value="1"/>
</dbReference>
<dbReference type="Gene3D" id="3.40.50.10810">
    <property type="entry name" value="Tandem AAA-ATPase domain"/>
    <property type="match status" value="1"/>
</dbReference>
<dbReference type="InterPro" id="IPR006687">
    <property type="entry name" value="Small_GTPase_SAR1"/>
</dbReference>
<dbReference type="GO" id="GO:0015031">
    <property type="term" value="P:protein transport"/>
    <property type="evidence" value="ECO:0007669"/>
    <property type="project" value="UniProtKB-KW"/>
</dbReference>
<comment type="similarity">
    <text evidence="3">Belongs to the small GTPase superfamily. SAR1 family.</text>
</comment>
<dbReference type="GO" id="GO:0005783">
    <property type="term" value="C:endoplasmic reticulum"/>
    <property type="evidence" value="ECO:0007669"/>
    <property type="project" value="UniProtKB-SubCell"/>
</dbReference>
<dbReference type="SMART" id="SM00178">
    <property type="entry name" value="SAR"/>
    <property type="match status" value="1"/>
</dbReference>
<evidence type="ECO:0000256" key="11">
    <source>
        <dbReference type="SAM" id="MobiDB-lite"/>
    </source>
</evidence>
<dbReference type="EMBL" id="JAVIJP010000015">
    <property type="protein sequence ID" value="KAL3644332.1"/>
    <property type="molecule type" value="Genomic_DNA"/>
</dbReference>
<evidence type="ECO:0000256" key="7">
    <source>
        <dbReference type="ARBA" id="ARBA00022892"/>
    </source>
</evidence>
<keyword evidence="6" id="KW-0256">Endoplasmic reticulum</keyword>
<evidence type="ECO:0000256" key="5">
    <source>
        <dbReference type="ARBA" id="ARBA00022741"/>
    </source>
</evidence>
<dbReference type="GO" id="GO:0005794">
    <property type="term" value="C:Golgi apparatus"/>
    <property type="evidence" value="ECO:0007669"/>
    <property type="project" value="UniProtKB-SubCell"/>
</dbReference>
<dbReference type="PANTHER" id="PTHR45684">
    <property type="entry name" value="RE74312P"/>
    <property type="match status" value="1"/>
</dbReference>
<dbReference type="InterPro" id="IPR027417">
    <property type="entry name" value="P-loop_NTPase"/>
</dbReference>
<keyword evidence="7" id="KW-0931">ER-Golgi transport</keyword>
<evidence type="ECO:0000256" key="2">
    <source>
        <dbReference type="ARBA" id="ARBA00004555"/>
    </source>
</evidence>
<keyword evidence="9" id="KW-0333">Golgi apparatus</keyword>
<feature type="region of interest" description="Disordered" evidence="11">
    <location>
        <begin position="163"/>
        <end position="217"/>
    </location>
</feature>
<comment type="subcellular location">
    <subcellularLocation>
        <location evidence="1">Endoplasmic reticulum</location>
    </subcellularLocation>
    <subcellularLocation>
        <location evidence="2">Golgi apparatus</location>
    </subcellularLocation>
</comment>
<dbReference type="Gene3D" id="3.40.50.300">
    <property type="entry name" value="P-loop containing nucleotide triphosphate hydrolases"/>
    <property type="match status" value="1"/>
</dbReference>
<feature type="compositionally biased region" description="Basic residues" evidence="11">
    <location>
        <begin position="193"/>
        <end position="204"/>
    </location>
</feature>
<dbReference type="InterPro" id="IPR006689">
    <property type="entry name" value="Small_GTPase_ARF/SAR"/>
</dbReference>
<evidence type="ECO:0000256" key="9">
    <source>
        <dbReference type="ARBA" id="ARBA00023034"/>
    </source>
</evidence>
<evidence type="ECO:0000256" key="1">
    <source>
        <dbReference type="ARBA" id="ARBA00004240"/>
    </source>
</evidence>